<protein>
    <submittedName>
        <fullName evidence="1">Uncharacterized protein</fullName>
    </submittedName>
</protein>
<evidence type="ECO:0000313" key="1">
    <source>
        <dbReference type="EMBL" id="EMG01857.1"/>
    </source>
</evidence>
<proteinExistence type="predicted"/>
<evidence type="ECO:0000313" key="2">
    <source>
        <dbReference type="Proteomes" id="UP000011783"/>
    </source>
</evidence>
<dbReference type="PANTHER" id="PTHR30255:SF2">
    <property type="entry name" value="SINGLE-STRANDED-DNA-SPECIFIC EXONUCLEASE RECJ"/>
    <property type="match status" value="1"/>
</dbReference>
<comment type="caution">
    <text evidence="1">The sequence shown here is derived from an EMBL/GenBank/DDBJ whole genome shotgun (WGS) entry which is preliminary data.</text>
</comment>
<dbReference type="Proteomes" id="UP000011783">
    <property type="component" value="Unassembled WGS sequence"/>
</dbReference>
<dbReference type="SUPFAM" id="SSF64182">
    <property type="entry name" value="DHH phosphoesterases"/>
    <property type="match status" value="1"/>
</dbReference>
<name>M3GLJ2_LEPBO</name>
<sequence>MPKLSSFSHGPGLQELHPSSGFRQYLSPLQHRFYETHLREKSHPEHLLYHGLRELPSPFLLPDLEPALELLKEFVQTEKKILLFGDRDCDGVSSTSLLGGFLKKIHRGELILKTSNEEDYGLCPAALEFVKKINLIF</sequence>
<gene>
    <name evidence="1" type="ORF">LEP1GSC123_0261</name>
</gene>
<organism evidence="1 2">
    <name type="scientific">Leptospira borgpetersenii str. 200701203</name>
    <dbReference type="NCBI Taxonomy" id="1193007"/>
    <lineage>
        <taxon>Bacteria</taxon>
        <taxon>Pseudomonadati</taxon>
        <taxon>Spirochaetota</taxon>
        <taxon>Spirochaetia</taxon>
        <taxon>Leptospirales</taxon>
        <taxon>Leptospiraceae</taxon>
        <taxon>Leptospira</taxon>
    </lineage>
</organism>
<dbReference type="Gene3D" id="3.90.1640.30">
    <property type="match status" value="1"/>
</dbReference>
<dbReference type="BioCyc" id="LBOR1193007:G11KN-380-MONOMER"/>
<dbReference type="AlphaFoldDB" id="M3GLJ2"/>
<dbReference type="InterPro" id="IPR051673">
    <property type="entry name" value="SSDNA_exonuclease_RecJ"/>
</dbReference>
<dbReference type="PANTHER" id="PTHR30255">
    <property type="entry name" value="SINGLE-STRANDED-DNA-SPECIFIC EXONUCLEASE RECJ"/>
    <property type="match status" value="1"/>
</dbReference>
<reference evidence="1 2" key="1">
    <citation type="submission" date="2013-01" db="EMBL/GenBank/DDBJ databases">
        <authorList>
            <person name="Harkins D.M."/>
            <person name="Durkin A.S."/>
            <person name="Brinkac L.M."/>
            <person name="Haft D.H."/>
            <person name="Selengut J.D."/>
            <person name="Sanka R."/>
            <person name="DePew J."/>
            <person name="Purushe J."/>
            <person name="Picardeau M."/>
            <person name="Werts C."/>
            <person name="Goarant C."/>
            <person name="Vinetz J.M."/>
            <person name="Sutton G.G."/>
            <person name="Nierman W.C."/>
            <person name="Fouts D.E."/>
        </authorList>
    </citation>
    <scope>NUCLEOTIDE SEQUENCE [LARGE SCALE GENOMIC DNA]</scope>
    <source>
        <strain evidence="1 2">200701203</strain>
    </source>
</reference>
<dbReference type="InterPro" id="IPR038763">
    <property type="entry name" value="DHH_sf"/>
</dbReference>
<accession>M3GLJ2</accession>
<dbReference type="EMBL" id="AKWO02000010">
    <property type="protein sequence ID" value="EMG01857.1"/>
    <property type="molecule type" value="Genomic_DNA"/>
</dbReference>